<dbReference type="RefSeq" id="WP_123089050.1">
    <property type="nucleotide sequence ID" value="NZ_RIBS01000010.1"/>
</dbReference>
<reference evidence="2 3" key="1">
    <citation type="submission" date="2018-11" db="EMBL/GenBank/DDBJ databases">
        <title>Lysobacter cryohumiis sp. nov., isolated from soil in the Tianshan Mountains, Xinjiang, China.</title>
        <authorList>
            <person name="Luo Y."/>
            <person name="Sheng H."/>
        </authorList>
    </citation>
    <scope>NUCLEOTIDE SEQUENCE [LARGE SCALE GENOMIC DNA]</scope>
    <source>
        <strain evidence="2 3">ZS60</strain>
    </source>
</reference>
<dbReference type="OrthoDB" id="6028411at2"/>
<keyword evidence="3" id="KW-1185">Reference proteome</keyword>
<comment type="caution">
    <text evidence="2">The sequence shown here is derived from an EMBL/GenBank/DDBJ whole genome shotgun (WGS) entry which is preliminary data.</text>
</comment>
<evidence type="ECO:0000313" key="3">
    <source>
        <dbReference type="Proteomes" id="UP000267049"/>
    </source>
</evidence>
<protein>
    <submittedName>
        <fullName evidence="2">Uncharacterized protein</fullName>
    </submittedName>
</protein>
<evidence type="ECO:0000313" key="2">
    <source>
        <dbReference type="EMBL" id="RNF82051.1"/>
    </source>
</evidence>
<dbReference type="EMBL" id="RIBS01000010">
    <property type="protein sequence ID" value="RNF82051.1"/>
    <property type="molecule type" value="Genomic_DNA"/>
</dbReference>
<proteinExistence type="predicted"/>
<gene>
    <name evidence="2" type="ORF">EER27_15495</name>
</gene>
<name>A0A3M8SL63_9GAMM</name>
<dbReference type="Proteomes" id="UP000267049">
    <property type="component" value="Unassembled WGS sequence"/>
</dbReference>
<dbReference type="AlphaFoldDB" id="A0A3M8SL63"/>
<evidence type="ECO:0000256" key="1">
    <source>
        <dbReference type="SAM" id="MobiDB-lite"/>
    </source>
</evidence>
<feature type="compositionally biased region" description="Low complexity" evidence="1">
    <location>
        <begin position="13"/>
        <end position="38"/>
    </location>
</feature>
<feature type="region of interest" description="Disordered" evidence="1">
    <location>
        <begin position="1"/>
        <end position="67"/>
    </location>
</feature>
<organism evidence="2 3">
    <name type="scientific">Montanilutibacter psychrotolerans</name>
    <dbReference type="NCBI Taxonomy" id="1327343"/>
    <lineage>
        <taxon>Bacteria</taxon>
        <taxon>Pseudomonadati</taxon>
        <taxon>Pseudomonadota</taxon>
        <taxon>Gammaproteobacteria</taxon>
        <taxon>Lysobacterales</taxon>
        <taxon>Lysobacteraceae</taxon>
        <taxon>Montanilutibacter</taxon>
    </lineage>
</organism>
<sequence length="117" mass="11812">MAGAKKSSGTTVSKTPASKAATPKAAATKGTPAKGAAARTTVAKSAVAKGLPAKGPPAGSDGNLHKRFESERISTDIADFEKSGGRVEVLGVTRVLQKIEPLPGDKVAAPPKPARKR</sequence>
<accession>A0A3M8SL63</accession>